<dbReference type="EC" id="3.1.4.-" evidence="16"/>
<evidence type="ECO:0000256" key="1">
    <source>
        <dbReference type="ARBA" id="ARBA00001936"/>
    </source>
</evidence>
<evidence type="ECO:0000259" key="19">
    <source>
        <dbReference type="PROSITE" id="PS51845"/>
    </source>
</evidence>
<feature type="compositionally biased region" description="Basic and acidic residues" evidence="17">
    <location>
        <begin position="527"/>
        <end position="538"/>
    </location>
</feature>
<dbReference type="GO" id="GO:0007165">
    <property type="term" value="P:signal transduction"/>
    <property type="evidence" value="ECO:0007669"/>
    <property type="project" value="InterPro"/>
</dbReference>
<evidence type="ECO:0000313" key="21">
    <source>
        <dbReference type="Proteomes" id="UP000287033"/>
    </source>
</evidence>
<evidence type="ECO:0000256" key="14">
    <source>
        <dbReference type="ARBA" id="ARBA00033709"/>
    </source>
</evidence>
<evidence type="ECO:0000256" key="18">
    <source>
        <dbReference type="SAM" id="Phobius"/>
    </source>
</evidence>
<keyword evidence="7 16" id="KW-0479">Metal-binding</keyword>
<keyword evidence="4" id="KW-0140">cGMP</keyword>
<evidence type="ECO:0000256" key="12">
    <source>
        <dbReference type="ARBA" id="ARBA00033675"/>
    </source>
</evidence>
<evidence type="ECO:0000256" key="16">
    <source>
        <dbReference type="RuleBase" id="RU363067"/>
    </source>
</evidence>
<dbReference type="InterPro" id="IPR003607">
    <property type="entry name" value="HD/PDEase_dom"/>
</dbReference>
<dbReference type="CDD" id="cd00077">
    <property type="entry name" value="HDc"/>
    <property type="match status" value="1"/>
</dbReference>
<evidence type="ECO:0000256" key="13">
    <source>
        <dbReference type="ARBA" id="ARBA00033684"/>
    </source>
</evidence>
<accession>A0A401S5L5</accession>
<dbReference type="Pfam" id="PF00233">
    <property type="entry name" value="PDEase_I"/>
    <property type="match status" value="1"/>
</dbReference>
<dbReference type="OrthoDB" id="546632at2759"/>
<keyword evidence="21" id="KW-1185">Reference proteome</keyword>
<comment type="similarity">
    <text evidence="15">Belongs to the cyclic nucleotide phosphodiesterase family. PDE3 subfamily.</text>
</comment>
<feature type="transmembrane region" description="Helical" evidence="18">
    <location>
        <begin position="230"/>
        <end position="251"/>
    </location>
</feature>
<proteinExistence type="inferred from homology"/>
<evidence type="ECO:0000256" key="6">
    <source>
        <dbReference type="ARBA" id="ARBA00022692"/>
    </source>
</evidence>
<evidence type="ECO:0000256" key="5">
    <source>
        <dbReference type="ARBA" id="ARBA00022553"/>
    </source>
</evidence>
<evidence type="ECO:0000256" key="9">
    <source>
        <dbReference type="ARBA" id="ARBA00022989"/>
    </source>
</evidence>
<comment type="catalytic activity">
    <reaction evidence="12">
        <text>3',5'-cyclic AMP + H2O = AMP + H(+)</text>
        <dbReference type="Rhea" id="RHEA:25277"/>
        <dbReference type="ChEBI" id="CHEBI:15377"/>
        <dbReference type="ChEBI" id="CHEBI:15378"/>
        <dbReference type="ChEBI" id="CHEBI:58165"/>
        <dbReference type="ChEBI" id="CHEBI:456215"/>
    </reaction>
    <physiologicalReaction direction="left-to-right" evidence="12">
        <dbReference type="Rhea" id="RHEA:25278"/>
    </physiologicalReaction>
</comment>
<dbReference type="GO" id="GO:0046872">
    <property type="term" value="F:metal ion binding"/>
    <property type="evidence" value="ECO:0007669"/>
    <property type="project" value="UniProtKB-KW"/>
</dbReference>
<sequence>MLAVGVLLVKPKDSELSLECKIQPGRIQKYRKGSCISFKFVFLKMLLSFSAEIHSVVFRWTERVISARRARQRVQIAECVCGITHERGREENLNMALREEGDSAAHNNTSNAKCQEENSRNGYVKSCVTPLKQDGGFSICRWCNLERLGLVRPKLAAFYLGGGCSAFAIVALSILARRCLDAQFLSSLLQTFQTAWAIAFQSVSPLFSICCAFFWLTFYLRKSKRESSTVWLLSLPPCCYLGDFLVVQVLLGEDQLYLCRLLAPAVVLGCVGLLTLLSTLKVKQSVLILLFAGVLRLASITSLIALPTALRPLLACGVGMVGATIAVYFDYLFPKEARRRITTEEKIPVIKPRRRSSCVSLGETSTNYYGGCKMPRRTSLPCISREQMILWDWDLKQWFRNYHYQNLSSGYGLDPAVMGEAQSLVTDLLADPSLPSNITTSLRTINSLIASQLTFSNTHRPRVNPLTSFSESYSCSEMEDLSDKGEKIFPKRLRRSLPTGQLRRNTGSWTTTTSATGLPTMEPAPLRWDRSNGMKPHPESGSVSTLNAGSQANGPSSSNLLTIPKSRSASLSLTSHHVGPRRAGISPSLSPVNSPIHGPGSITGFNRSPVEFPDTADILTKPRVTLHKPIGYTLSSPDFQQSFRMSSSAVCSSCGRNMLRPVQNIDLGDSSLQSVAESPCTKRQDEGKAPDSGFKDEHISGADKREQLENEGSMKFTGNEDQQMQAQNNQSGLPELSVELIEGQGTDLCMEKLNNWNFPIFELVEMTGGQSGRILSQVIYSLFLDTGLFDLFKIPVREFISYFRALENGYRDIPYHNRVHATDVLHAVWYLTTRPIPGFQQMNSDHVMGSDTDSDSGISPGRVAYMCSRSCAISDDSYNCLASNIPALELMALYVAAAMHDYDHPGRTNAFLVATNAPQAVLYNDRSVLENHHSAAAWNLFMSRSEFNFLANLDHVEFKRFRFLVIEAILATDLKKHFDFLAEFNAKVNEVNNPGIDWTNENDRLLVCQVCIKLADINGPAKMRELHLQWTEGIVNEFYEQGDEEASLGLPISPFMDRSSPQLAKLQESFITHIVGPLCNSYAAAGLLPGQWVDDDDTDPECGEDDEAEDLETEDEIDDEDLDLSTRQGRKRKGRRRIFCPIMHHLTENHNLWKKVIEEEEHEQQCKSELNIQQTDNSSLPQTSDEIQVIEEADEEEERPQGEERQC</sequence>
<dbReference type="Gene3D" id="1.10.1300.10">
    <property type="entry name" value="3'5'-cyclic nucleotide phosphodiesterase, catalytic domain"/>
    <property type="match status" value="1"/>
</dbReference>
<dbReference type="AlphaFoldDB" id="A0A401S5L5"/>
<dbReference type="STRING" id="137246.A0A401S5L5"/>
<gene>
    <name evidence="20" type="ORF">chiPu_0004096</name>
</gene>
<feature type="region of interest" description="Disordered" evidence="17">
    <location>
        <begin position="673"/>
        <end position="708"/>
    </location>
</feature>
<dbReference type="SMART" id="SM00471">
    <property type="entry name" value="HDc"/>
    <property type="match status" value="1"/>
</dbReference>
<dbReference type="SUPFAM" id="SSF109604">
    <property type="entry name" value="HD-domain/PDEase-like"/>
    <property type="match status" value="1"/>
</dbReference>
<dbReference type="GO" id="GO:0016020">
    <property type="term" value="C:membrane"/>
    <property type="evidence" value="ECO:0007669"/>
    <property type="project" value="UniProtKB-SubCell"/>
</dbReference>
<feature type="region of interest" description="Disordered" evidence="17">
    <location>
        <begin position="496"/>
        <end position="560"/>
    </location>
</feature>
<evidence type="ECO:0000256" key="11">
    <source>
        <dbReference type="ARBA" id="ARBA00023149"/>
    </source>
</evidence>
<keyword evidence="5" id="KW-0597">Phosphoprotein</keyword>
<dbReference type="PROSITE" id="PS00126">
    <property type="entry name" value="PDEASE_I_1"/>
    <property type="match status" value="1"/>
</dbReference>
<comment type="cofactor">
    <cofactor evidence="16">
        <name>a divalent metal cation</name>
        <dbReference type="ChEBI" id="CHEBI:60240"/>
    </cofactor>
    <text evidence="16">Binds 2 divalent metal cations per subunit. Site 1 may preferentially bind zinc ions, while site 2 has a preference for magnesium and/or manganese ions.</text>
</comment>
<evidence type="ECO:0000256" key="15">
    <source>
        <dbReference type="ARBA" id="ARBA00060946"/>
    </source>
</evidence>
<feature type="compositionally biased region" description="Polar residues" evidence="17">
    <location>
        <begin position="541"/>
        <end position="560"/>
    </location>
</feature>
<feature type="transmembrane region" description="Helical" evidence="18">
    <location>
        <begin position="312"/>
        <end position="333"/>
    </location>
</feature>
<name>A0A401S5L5_CHIPU</name>
<dbReference type="GO" id="GO:0004115">
    <property type="term" value="F:3',5'-cyclic-AMP phosphodiesterase activity"/>
    <property type="evidence" value="ECO:0007669"/>
    <property type="project" value="RHEA"/>
</dbReference>
<evidence type="ECO:0000256" key="3">
    <source>
        <dbReference type="ARBA" id="ARBA00004141"/>
    </source>
</evidence>
<evidence type="ECO:0000256" key="17">
    <source>
        <dbReference type="SAM" id="MobiDB-lite"/>
    </source>
</evidence>
<comment type="subcellular location">
    <subcellularLocation>
        <location evidence="3">Membrane</location>
        <topology evidence="3">Multi-pass membrane protein</topology>
    </subcellularLocation>
</comment>
<evidence type="ECO:0000256" key="7">
    <source>
        <dbReference type="ARBA" id="ARBA00022723"/>
    </source>
</evidence>
<keyword evidence="9 18" id="KW-1133">Transmembrane helix</keyword>
<dbReference type="PANTHER" id="PTHR11347">
    <property type="entry name" value="CYCLIC NUCLEOTIDE PHOSPHODIESTERASE"/>
    <property type="match status" value="1"/>
</dbReference>
<reference evidence="20 21" key="1">
    <citation type="journal article" date="2018" name="Nat. Ecol. Evol.">
        <title>Shark genomes provide insights into elasmobranch evolution and the origin of vertebrates.</title>
        <authorList>
            <person name="Hara Y"/>
            <person name="Yamaguchi K"/>
            <person name="Onimaru K"/>
            <person name="Kadota M"/>
            <person name="Koyanagi M"/>
            <person name="Keeley SD"/>
            <person name="Tatsumi K"/>
            <person name="Tanaka K"/>
            <person name="Motone F"/>
            <person name="Kageyama Y"/>
            <person name="Nozu R"/>
            <person name="Adachi N"/>
            <person name="Nishimura O"/>
            <person name="Nakagawa R"/>
            <person name="Tanegashima C"/>
            <person name="Kiyatake I"/>
            <person name="Matsumoto R"/>
            <person name="Murakumo K"/>
            <person name="Nishida K"/>
            <person name="Terakita A"/>
            <person name="Kuratani S"/>
            <person name="Sato K"/>
            <person name="Hyodo S Kuraku.S."/>
        </authorList>
    </citation>
    <scope>NUCLEOTIDE SEQUENCE [LARGE SCALE GENOMIC DNA]</scope>
</reference>
<dbReference type="PROSITE" id="PS51845">
    <property type="entry name" value="PDEASE_I_2"/>
    <property type="match status" value="1"/>
</dbReference>
<feature type="region of interest" description="Disordered" evidence="17">
    <location>
        <begin position="1091"/>
        <end position="1128"/>
    </location>
</feature>
<evidence type="ECO:0000313" key="20">
    <source>
        <dbReference type="EMBL" id="GCC25685.1"/>
    </source>
</evidence>
<organism evidence="20 21">
    <name type="scientific">Chiloscyllium punctatum</name>
    <name type="common">Brownbanded bambooshark</name>
    <name type="synonym">Hemiscyllium punctatum</name>
    <dbReference type="NCBI Taxonomy" id="137246"/>
    <lineage>
        <taxon>Eukaryota</taxon>
        <taxon>Metazoa</taxon>
        <taxon>Chordata</taxon>
        <taxon>Craniata</taxon>
        <taxon>Vertebrata</taxon>
        <taxon>Chondrichthyes</taxon>
        <taxon>Elasmobranchii</taxon>
        <taxon>Galeomorphii</taxon>
        <taxon>Galeoidea</taxon>
        <taxon>Orectolobiformes</taxon>
        <taxon>Hemiscylliidae</taxon>
        <taxon>Chiloscyllium</taxon>
    </lineage>
</organism>
<feature type="transmembrane region" description="Helical" evidence="18">
    <location>
        <begin position="257"/>
        <end position="277"/>
    </location>
</feature>
<comment type="caution">
    <text evidence="20">The sequence shown here is derived from an EMBL/GenBank/DDBJ whole genome shotgun (WGS) entry which is preliminary data.</text>
</comment>
<evidence type="ECO:0000256" key="4">
    <source>
        <dbReference type="ARBA" id="ARBA00022535"/>
    </source>
</evidence>
<evidence type="ECO:0000256" key="10">
    <source>
        <dbReference type="ARBA" id="ARBA00023136"/>
    </source>
</evidence>
<keyword evidence="10 18" id="KW-0472">Membrane</keyword>
<keyword evidence="11" id="KW-0114">cAMP</keyword>
<feature type="transmembrane region" description="Helical" evidence="18">
    <location>
        <begin position="196"/>
        <end position="218"/>
    </location>
</feature>
<feature type="compositionally biased region" description="Basic and acidic residues" evidence="17">
    <location>
        <begin position="680"/>
        <end position="708"/>
    </location>
</feature>
<comment type="cofactor">
    <cofactor evidence="1">
        <name>Mn(2+)</name>
        <dbReference type="ChEBI" id="CHEBI:29035"/>
    </cofactor>
</comment>
<evidence type="ECO:0000256" key="8">
    <source>
        <dbReference type="ARBA" id="ARBA00022801"/>
    </source>
</evidence>
<keyword evidence="6 18" id="KW-0812">Transmembrane</keyword>
<comment type="catalytic activity">
    <reaction evidence="13">
        <text>3',5'-cyclic GMP + H2O = GMP + H(+)</text>
        <dbReference type="Rhea" id="RHEA:16957"/>
        <dbReference type="ChEBI" id="CHEBI:15377"/>
        <dbReference type="ChEBI" id="CHEBI:15378"/>
        <dbReference type="ChEBI" id="CHEBI:57746"/>
        <dbReference type="ChEBI" id="CHEBI:58115"/>
    </reaction>
    <physiologicalReaction direction="left-to-right" evidence="13">
        <dbReference type="Rhea" id="RHEA:16958"/>
    </physiologicalReaction>
</comment>
<dbReference type="EMBL" id="BEZZ01000094">
    <property type="protein sequence ID" value="GCC25685.1"/>
    <property type="molecule type" value="Genomic_DNA"/>
</dbReference>
<dbReference type="Proteomes" id="UP000287033">
    <property type="component" value="Unassembled WGS sequence"/>
</dbReference>
<feature type="compositionally biased region" description="Low complexity" evidence="17">
    <location>
        <begin position="506"/>
        <end position="520"/>
    </location>
</feature>
<feature type="domain" description="PDEase" evidence="19">
    <location>
        <begin position="718"/>
        <end position="1160"/>
    </location>
</feature>
<dbReference type="OMA" id="TENHNLW"/>
<feature type="transmembrane region" description="Helical" evidence="18">
    <location>
        <begin position="156"/>
        <end position="176"/>
    </location>
</feature>
<comment type="catalytic activity">
    <reaction evidence="14">
        <text>a nucleoside 3',5'-cyclic phosphate + H2O = a nucleoside 5'-phosphate + H(+)</text>
        <dbReference type="Rhea" id="RHEA:14653"/>
        <dbReference type="ChEBI" id="CHEBI:15377"/>
        <dbReference type="ChEBI" id="CHEBI:15378"/>
        <dbReference type="ChEBI" id="CHEBI:57867"/>
        <dbReference type="ChEBI" id="CHEBI:58464"/>
        <dbReference type="EC" id="3.1.4.17"/>
    </reaction>
    <physiologicalReaction direction="left-to-right" evidence="14">
        <dbReference type="Rhea" id="RHEA:14654"/>
    </physiologicalReaction>
</comment>
<dbReference type="InterPro" id="IPR023174">
    <property type="entry name" value="PDEase_CS"/>
</dbReference>
<dbReference type="InterPro" id="IPR036971">
    <property type="entry name" value="PDEase_catalytic_dom_sf"/>
</dbReference>
<dbReference type="InterPro" id="IPR002073">
    <property type="entry name" value="PDEase_catalytic_dom"/>
</dbReference>
<dbReference type="GO" id="GO:0047555">
    <property type="term" value="F:3',5'-cyclic-GMP phosphodiesterase activity"/>
    <property type="evidence" value="ECO:0007669"/>
    <property type="project" value="RHEA"/>
</dbReference>
<feature type="compositionally biased region" description="Acidic residues" evidence="17">
    <location>
        <begin position="1093"/>
        <end position="1123"/>
    </location>
</feature>
<dbReference type="FunFam" id="1.10.1300.10:FF:000008">
    <property type="entry name" value="Phosphodiesterase"/>
    <property type="match status" value="1"/>
</dbReference>
<evidence type="ECO:0000256" key="2">
    <source>
        <dbReference type="ARBA" id="ARBA00001946"/>
    </source>
</evidence>
<feature type="transmembrane region" description="Helical" evidence="18">
    <location>
        <begin position="286"/>
        <end position="306"/>
    </location>
</feature>
<keyword evidence="8 16" id="KW-0378">Hydrolase</keyword>
<comment type="cofactor">
    <cofactor evidence="2">
        <name>Mg(2+)</name>
        <dbReference type="ChEBI" id="CHEBI:18420"/>
    </cofactor>
</comment>
<protein>
    <recommendedName>
        <fullName evidence="16">Phosphodiesterase</fullName>
        <ecNumber evidence="16">3.1.4.-</ecNumber>
    </recommendedName>
</protein>